<dbReference type="InterPro" id="IPR000755">
    <property type="entry name" value="A_A_dipeptidase"/>
</dbReference>
<dbReference type="PANTHER" id="PTHR43126">
    <property type="entry name" value="D-ALANYL-D-ALANINE DIPEPTIDASE"/>
    <property type="match status" value="1"/>
</dbReference>
<keyword evidence="6 9" id="KW-0224">Dipeptidase</keyword>
<evidence type="ECO:0000256" key="10">
    <source>
        <dbReference type="SAM" id="SignalP"/>
    </source>
</evidence>
<dbReference type="HAMAP" id="MF_01924">
    <property type="entry name" value="A_A_dipeptidase"/>
    <property type="match status" value="1"/>
</dbReference>
<keyword evidence="4 9" id="KW-0378">Hydrolase</keyword>
<name>A0A448IZS2_MYCAU</name>
<dbReference type="STRING" id="1791.GCA_001049355_03791"/>
<dbReference type="SUPFAM" id="SSF55166">
    <property type="entry name" value="Hedgehog/DD-peptidase"/>
    <property type="match status" value="1"/>
</dbReference>
<comment type="cofactor">
    <cofactor evidence="9">
        <name>Zn(2+)</name>
        <dbReference type="ChEBI" id="CHEBI:29105"/>
    </cofactor>
    <text evidence="9">Binds 1 zinc ion per subunit.</text>
</comment>
<evidence type="ECO:0000256" key="5">
    <source>
        <dbReference type="ARBA" id="ARBA00022833"/>
    </source>
</evidence>
<evidence type="ECO:0000313" key="12">
    <source>
        <dbReference type="Proteomes" id="UP000279306"/>
    </source>
</evidence>
<comment type="function">
    <text evidence="9">Catalyzes hydrolysis of the D-alanyl-D-alanine dipeptide.</text>
</comment>
<dbReference type="RefSeq" id="WP_048633641.1">
    <property type="nucleotide sequence ID" value="NZ_CVQQ01000012.1"/>
</dbReference>
<protein>
    <recommendedName>
        <fullName evidence="9">D-alanyl-D-alanine dipeptidase</fullName>
        <shortName evidence="9">D-Ala-D-Ala dipeptidase</shortName>
        <ecNumber evidence="9">3.4.13.22</ecNumber>
    </recommendedName>
</protein>
<dbReference type="Proteomes" id="UP000279306">
    <property type="component" value="Chromosome"/>
</dbReference>
<feature type="binding site" evidence="9">
    <location>
        <position position="203"/>
    </location>
    <ligand>
        <name>Zn(2+)</name>
        <dbReference type="ChEBI" id="CHEBI:29105"/>
        <note>catalytic</note>
    </ligand>
</feature>
<dbReference type="EC" id="3.4.13.22" evidence="9"/>
<dbReference type="GO" id="GO:0006508">
    <property type="term" value="P:proteolysis"/>
    <property type="evidence" value="ECO:0007669"/>
    <property type="project" value="UniProtKB-KW"/>
</dbReference>
<dbReference type="OrthoDB" id="9801430at2"/>
<evidence type="ECO:0000256" key="7">
    <source>
        <dbReference type="ARBA" id="ARBA00023049"/>
    </source>
</evidence>
<feature type="chain" id="PRO_5039365897" description="D-alanyl-D-alanine dipeptidase" evidence="10">
    <location>
        <begin position="19"/>
        <end position="221"/>
    </location>
</feature>
<organism evidence="11 12">
    <name type="scientific">Mycolicibacterium aurum</name>
    <name type="common">Mycobacterium aurum</name>
    <dbReference type="NCBI Taxonomy" id="1791"/>
    <lineage>
        <taxon>Bacteria</taxon>
        <taxon>Bacillati</taxon>
        <taxon>Actinomycetota</taxon>
        <taxon>Actinomycetes</taxon>
        <taxon>Mycobacteriales</taxon>
        <taxon>Mycobacteriaceae</taxon>
        <taxon>Mycolicibacterium</taxon>
    </lineage>
</organism>
<evidence type="ECO:0000256" key="4">
    <source>
        <dbReference type="ARBA" id="ARBA00022801"/>
    </source>
</evidence>
<evidence type="ECO:0000256" key="3">
    <source>
        <dbReference type="ARBA" id="ARBA00022723"/>
    </source>
</evidence>
<accession>A0A448IZS2</accession>
<evidence type="ECO:0000256" key="6">
    <source>
        <dbReference type="ARBA" id="ARBA00022997"/>
    </source>
</evidence>
<comment type="catalytic activity">
    <reaction evidence="1 9">
        <text>D-alanyl-D-alanine + H2O = 2 D-alanine</text>
        <dbReference type="Rhea" id="RHEA:20661"/>
        <dbReference type="ChEBI" id="CHEBI:15377"/>
        <dbReference type="ChEBI" id="CHEBI:57416"/>
        <dbReference type="ChEBI" id="CHEBI:57822"/>
        <dbReference type="EC" id="3.4.13.22"/>
    </reaction>
</comment>
<sequence>MSVLALRCLIIGALAAVAAIGHPATGAASPVPPVSEEARAAGFVDVRTVVPDAVIDLRYATTDNFVGIALYPAGARCLVHESLAPGLATAADLLRPGGERLVFWDCYRPHGVQVRMFEEVPNPAWVARPGEYARSHVAGRSVDVTLAGADGLVDMGTGFDDFTPRSLAYATDGVSAAAQANRARLRDAMSAGGFTVYDGEWWHFDGPGAAVERPIVDVPVV</sequence>
<dbReference type="GO" id="GO:0008237">
    <property type="term" value="F:metallopeptidase activity"/>
    <property type="evidence" value="ECO:0007669"/>
    <property type="project" value="UniProtKB-KW"/>
</dbReference>
<keyword evidence="7 9" id="KW-0482">Metalloprotease</keyword>
<evidence type="ECO:0000313" key="11">
    <source>
        <dbReference type="EMBL" id="VEG57920.1"/>
    </source>
</evidence>
<dbReference type="GO" id="GO:0008270">
    <property type="term" value="F:zinc ion binding"/>
    <property type="evidence" value="ECO:0007669"/>
    <property type="project" value="UniProtKB-UniRule"/>
</dbReference>
<reference evidence="11 12" key="1">
    <citation type="submission" date="2018-12" db="EMBL/GenBank/DDBJ databases">
        <authorList>
            <consortium name="Pathogen Informatics"/>
        </authorList>
    </citation>
    <scope>NUCLEOTIDE SEQUENCE [LARGE SCALE GENOMIC DNA]</scope>
    <source>
        <strain evidence="11 12">NCTC10437</strain>
    </source>
</reference>
<comment type="similarity">
    <text evidence="9">Belongs to the peptidase M15D family.</text>
</comment>
<keyword evidence="5 9" id="KW-0862">Zinc</keyword>
<keyword evidence="8" id="KW-0961">Cell wall biogenesis/degradation</keyword>
<feature type="binding site" evidence="9">
    <location>
        <position position="143"/>
    </location>
    <ligand>
        <name>Zn(2+)</name>
        <dbReference type="ChEBI" id="CHEBI:29105"/>
        <note>catalytic</note>
    </ligand>
</feature>
<dbReference type="KEGG" id="mauu:NCTC10437_04942"/>
<dbReference type="EMBL" id="LR134356">
    <property type="protein sequence ID" value="VEG57920.1"/>
    <property type="molecule type" value="Genomic_DNA"/>
</dbReference>
<dbReference type="InterPro" id="IPR009045">
    <property type="entry name" value="Zn_M74/Hedgehog-like"/>
</dbReference>
<feature type="signal peptide" evidence="10">
    <location>
        <begin position="1"/>
        <end position="18"/>
    </location>
</feature>
<dbReference type="CDD" id="cd14840">
    <property type="entry name" value="D-Ala-D-Ala_dipeptidase_Aad"/>
    <property type="match status" value="1"/>
</dbReference>
<dbReference type="PANTHER" id="PTHR43126:SF1">
    <property type="entry name" value="D-ALANYL-D-ALANINE DIPEPTIDASE"/>
    <property type="match status" value="1"/>
</dbReference>
<gene>
    <name evidence="11" type="primary">ddpX</name>
    <name evidence="11" type="ORF">NCTC10437_04942</name>
</gene>
<evidence type="ECO:0000256" key="8">
    <source>
        <dbReference type="ARBA" id="ARBA00023316"/>
    </source>
</evidence>
<keyword evidence="2 9" id="KW-0645">Protease</keyword>
<dbReference type="AlphaFoldDB" id="A0A448IZS2"/>
<evidence type="ECO:0000256" key="1">
    <source>
        <dbReference type="ARBA" id="ARBA00001362"/>
    </source>
</evidence>
<dbReference type="Gene3D" id="3.30.1380.10">
    <property type="match status" value="1"/>
</dbReference>
<dbReference type="Pfam" id="PF01427">
    <property type="entry name" value="Peptidase_M15"/>
    <property type="match status" value="1"/>
</dbReference>
<dbReference type="GO" id="GO:0071555">
    <property type="term" value="P:cell wall organization"/>
    <property type="evidence" value="ECO:0007669"/>
    <property type="project" value="UniProtKB-KW"/>
</dbReference>
<keyword evidence="10" id="KW-0732">Signal</keyword>
<keyword evidence="3 9" id="KW-0479">Metal-binding</keyword>
<feature type="site" description="Transition state stabilizer" evidence="9">
    <location>
        <position position="108"/>
    </location>
</feature>
<evidence type="ECO:0000256" key="2">
    <source>
        <dbReference type="ARBA" id="ARBA00022670"/>
    </source>
</evidence>
<feature type="active site" description="Proton donor/acceptor" evidence="9">
    <location>
        <position position="200"/>
    </location>
</feature>
<keyword evidence="12" id="KW-1185">Reference proteome</keyword>
<proteinExistence type="inferred from homology"/>
<feature type="binding site" evidence="9">
    <location>
        <position position="136"/>
    </location>
    <ligand>
        <name>Zn(2+)</name>
        <dbReference type="ChEBI" id="CHEBI:29105"/>
        <note>catalytic</note>
    </ligand>
</feature>
<evidence type="ECO:0000256" key="9">
    <source>
        <dbReference type="HAMAP-Rule" id="MF_01924"/>
    </source>
</evidence>
<dbReference type="GO" id="GO:0160237">
    <property type="term" value="F:D-Ala-D-Ala dipeptidase activity"/>
    <property type="evidence" value="ECO:0007669"/>
    <property type="project" value="UniProtKB-EC"/>
</dbReference>